<gene>
    <name evidence="5" type="ORF">V6575_04245</name>
</gene>
<evidence type="ECO:0000313" key="6">
    <source>
        <dbReference type="Proteomes" id="UP001385499"/>
    </source>
</evidence>
<evidence type="ECO:0000259" key="4">
    <source>
        <dbReference type="PROSITE" id="PS50949"/>
    </source>
</evidence>
<dbReference type="CDD" id="cd07377">
    <property type="entry name" value="WHTH_GntR"/>
    <property type="match status" value="1"/>
</dbReference>
<accession>A0ABU8TGK2</accession>
<dbReference type="Pfam" id="PF07729">
    <property type="entry name" value="FCD"/>
    <property type="match status" value="1"/>
</dbReference>
<evidence type="ECO:0000313" key="5">
    <source>
        <dbReference type="EMBL" id="MEJ8473287.1"/>
    </source>
</evidence>
<feature type="domain" description="HTH gntR-type" evidence="4">
    <location>
        <begin position="12"/>
        <end position="79"/>
    </location>
</feature>
<keyword evidence="6" id="KW-1185">Reference proteome</keyword>
<comment type="caution">
    <text evidence="5">The sequence shown here is derived from an EMBL/GenBank/DDBJ whole genome shotgun (WGS) entry which is preliminary data.</text>
</comment>
<dbReference type="SUPFAM" id="SSF46785">
    <property type="entry name" value="Winged helix' DNA-binding domain"/>
    <property type="match status" value="1"/>
</dbReference>
<dbReference type="EMBL" id="JBAKIA010000002">
    <property type="protein sequence ID" value="MEJ8473287.1"/>
    <property type="molecule type" value="Genomic_DNA"/>
</dbReference>
<proteinExistence type="predicted"/>
<dbReference type="InterPro" id="IPR008920">
    <property type="entry name" value="TF_FadR/GntR_C"/>
</dbReference>
<dbReference type="InterPro" id="IPR036388">
    <property type="entry name" value="WH-like_DNA-bd_sf"/>
</dbReference>
<keyword evidence="2" id="KW-0238">DNA-binding</keyword>
<organism evidence="5 6">
    <name type="scientific">Roseibium algae</name>
    <dbReference type="NCBI Taxonomy" id="3123038"/>
    <lineage>
        <taxon>Bacteria</taxon>
        <taxon>Pseudomonadati</taxon>
        <taxon>Pseudomonadota</taxon>
        <taxon>Alphaproteobacteria</taxon>
        <taxon>Hyphomicrobiales</taxon>
        <taxon>Stappiaceae</taxon>
        <taxon>Roseibium</taxon>
    </lineage>
</organism>
<dbReference type="PRINTS" id="PR00035">
    <property type="entry name" value="HTHGNTR"/>
</dbReference>
<keyword evidence="1" id="KW-0805">Transcription regulation</keyword>
<dbReference type="PANTHER" id="PTHR43537">
    <property type="entry name" value="TRANSCRIPTIONAL REGULATOR, GNTR FAMILY"/>
    <property type="match status" value="1"/>
</dbReference>
<dbReference type="Proteomes" id="UP001385499">
    <property type="component" value="Unassembled WGS sequence"/>
</dbReference>
<dbReference type="PANTHER" id="PTHR43537:SF50">
    <property type="entry name" value="TRANSCRIPTIONAL REGULATORY PROTEIN"/>
    <property type="match status" value="1"/>
</dbReference>
<dbReference type="Pfam" id="PF00392">
    <property type="entry name" value="GntR"/>
    <property type="match status" value="1"/>
</dbReference>
<evidence type="ECO:0000256" key="3">
    <source>
        <dbReference type="ARBA" id="ARBA00023163"/>
    </source>
</evidence>
<dbReference type="RefSeq" id="WP_340272854.1">
    <property type="nucleotide sequence ID" value="NZ_JBAKIA010000002.1"/>
</dbReference>
<evidence type="ECO:0000256" key="1">
    <source>
        <dbReference type="ARBA" id="ARBA00023015"/>
    </source>
</evidence>
<dbReference type="InterPro" id="IPR036390">
    <property type="entry name" value="WH_DNA-bd_sf"/>
</dbReference>
<protein>
    <submittedName>
        <fullName evidence="5">GntR family transcriptional regulator</fullName>
    </submittedName>
</protein>
<dbReference type="InterPro" id="IPR000524">
    <property type="entry name" value="Tscrpt_reg_HTH_GntR"/>
</dbReference>
<dbReference type="InterPro" id="IPR011711">
    <property type="entry name" value="GntR_C"/>
</dbReference>
<keyword evidence="3" id="KW-0804">Transcription</keyword>
<dbReference type="SMART" id="SM00895">
    <property type="entry name" value="FCD"/>
    <property type="match status" value="1"/>
</dbReference>
<dbReference type="SUPFAM" id="SSF48008">
    <property type="entry name" value="GntR ligand-binding domain-like"/>
    <property type="match status" value="1"/>
</dbReference>
<dbReference type="Gene3D" id="1.10.10.10">
    <property type="entry name" value="Winged helix-like DNA-binding domain superfamily/Winged helix DNA-binding domain"/>
    <property type="match status" value="1"/>
</dbReference>
<sequence>MKEIFDRIHPLTSLTELTADRIRDAIITGDLPLGQKLSEQRLADMLGISRSPVHDALAILQAEGLVNILPKRGSFVFTPDFKDVDDICEHRALLETGSVRLAIARDKDGLVAALQKCVDDMDTALRASSAVDYTKCDLRFHETIVEFSGNRSIASAYKRTISPLMALRTHLFTIMNATLDRSLDEHNQVLNACQSGDADMAAQLLENHISHLIEAYRQELSSQSLLDVSIASNN</sequence>
<dbReference type="Gene3D" id="1.20.120.530">
    <property type="entry name" value="GntR ligand-binding domain-like"/>
    <property type="match status" value="1"/>
</dbReference>
<dbReference type="SMART" id="SM00345">
    <property type="entry name" value="HTH_GNTR"/>
    <property type="match status" value="1"/>
</dbReference>
<evidence type="ECO:0000256" key="2">
    <source>
        <dbReference type="ARBA" id="ARBA00023125"/>
    </source>
</evidence>
<reference evidence="5 6" key="1">
    <citation type="submission" date="2024-02" db="EMBL/GenBank/DDBJ databases">
        <title>Roseibium algae sp. nov., isolated from marine alga (Grateloupia sp.), showing potential in myo-inositol conversion.</title>
        <authorList>
            <person name="Wang Y."/>
        </authorList>
    </citation>
    <scope>NUCLEOTIDE SEQUENCE [LARGE SCALE GENOMIC DNA]</scope>
    <source>
        <strain evidence="5 6">H3510</strain>
    </source>
</reference>
<dbReference type="PROSITE" id="PS50949">
    <property type="entry name" value="HTH_GNTR"/>
    <property type="match status" value="1"/>
</dbReference>
<name>A0ABU8TGK2_9HYPH</name>